<organism evidence="3 4">
    <name type="scientific">Mycobacterium europaeum</name>
    <dbReference type="NCBI Taxonomy" id="761804"/>
    <lineage>
        <taxon>Bacteria</taxon>
        <taxon>Bacillati</taxon>
        <taxon>Actinomycetota</taxon>
        <taxon>Actinomycetes</taxon>
        <taxon>Mycobacteriales</taxon>
        <taxon>Mycobacteriaceae</taxon>
        <taxon>Mycobacterium</taxon>
        <taxon>Mycobacterium simiae complex</taxon>
    </lineage>
</organism>
<name>A0A0U1CYP6_9MYCO</name>
<dbReference type="Proteomes" id="UP000199601">
    <property type="component" value="Unassembled WGS sequence"/>
</dbReference>
<dbReference type="AlphaFoldDB" id="A0A0U1CYP6"/>
<dbReference type="EMBL" id="CTEC01000001">
    <property type="protein sequence ID" value="CQD04664.1"/>
    <property type="molecule type" value="Genomic_DNA"/>
</dbReference>
<proteinExistence type="predicted"/>
<dbReference type="PANTHER" id="PTHR43244:SF1">
    <property type="entry name" value="5,10-METHYLENETETRAHYDROMETHANOPTERIN REDUCTASE"/>
    <property type="match status" value="1"/>
</dbReference>
<dbReference type="InterPro" id="IPR050564">
    <property type="entry name" value="F420-G6PD/mer"/>
</dbReference>
<dbReference type="InterPro" id="IPR011251">
    <property type="entry name" value="Luciferase-like_dom"/>
</dbReference>
<dbReference type="STRING" id="761804.BN000_00881"/>
<accession>A0A0U1CYP6</accession>
<dbReference type="Gene3D" id="3.20.20.30">
    <property type="entry name" value="Luciferase-like domain"/>
    <property type="match status" value="1"/>
</dbReference>
<protein>
    <submittedName>
        <fullName evidence="3">F420-dependent methylene-tetrahydromethanopterin reductase</fullName>
    </submittedName>
</protein>
<reference evidence="4" key="1">
    <citation type="submission" date="2015-03" db="EMBL/GenBank/DDBJ databases">
        <authorList>
            <person name="Urmite Genomes"/>
        </authorList>
    </citation>
    <scope>NUCLEOTIDE SEQUENCE [LARGE SCALE GENOMIC DNA]</scope>
    <source>
        <strain evidence="4">CSUR P1344</strain>
    </source>
</reference>
<evidence type="ECO:0000313" key="3">
    <source>
        <dbReference type="EMBL" id="CQD04664.1"/>
    </source>
</evidence>
<dbReference type="InterPro" id="IPR036661">
    <property type="entry name" value="Luciferase-like_sf"/>
</dbReference>
<dbReference type="Pfam" id="PF00296">
    <property type="entry name" value="Bac_luciferase"/>
    <property type="match status" value="1"/>
</dbReference>
<evidence type="ECO:0000256" key="1">
    <source>
        <dbReference type="ARBA" id="ARBA00023002"/>
    </source>
</evidence>
<gene>
    <name evidence="3" type="ORF">BN000_00881</name>
</gene>
<evidence type="ECO:0000259" key="2">
    <source>
        <dbReference type="Pfam" id="PF00296"/>
    </source>
</evidence>
<keyword evidence="4" id="KW-1185">Reference proteome</keyword>
<keyword evidence="1" id="KW-0560">Oxidoreductase</keyword>
<dbReference type="SUPFAM" id="SSF51679">
    <property type="entry name" value="Bacterial luciferase-like"/>
    <property type="match status" value="1"/>
</dbReference>
<dbReference type="RefSeq" id="WP_244275077.1">
    <property type="nucleotide sequence ID" value="NZ_CTEC01000001.1"/>
</dbReference>
<sequence>MTGSGIAVGLQLGTQPPLGATRAYLVGARAMRLDSVMLIDHFQNVFPSVIWDRQLTWLAAQRPTPHEFFDYQVLFGFLASRVGRMRLGVGVTESIRRHPVLIAQAIMTLSHLTKRAPILGIGAGERMNIDPYGLDPTGPVGRLEEALQIIRLCLSQRGPITFSGRHFRLERAPMDLKPAPGRAPEIWIAGHGSRMLALTGRYGDGWYPTAVVSPREYADKLATVRAAAGEAGRDPASITPALHRFAVIAPTEREARAMLRTKVIRSLGLMAPSDLWRQAGTVHPFGEHFNPLVDFVPGDYDRATMDAAIAAVPDDLVSEGPLLWGAPDQVVARLRAFGDAGMRHVVLAPVSGLVSKRAALYGLWATGRIARSLRGIAQHGS</sequence>
<feature type="domain" description="Luciferase-like" evidence="2">
    <location>
        <begin position="12"/>
        <end position="344"/>
    </location>
</feature>
<dbReference type="CDD" id="cd01097">
    <property type="entry name" value="Tetrahydromethanopterin_reductase"/>
    <property type="match status" value="1"/>
</dbReference>
<dbReference type="PANTHER" id="PTHR43244">
    <property type="match status" value="1"/>
</dbReference>
<dbReference type="GO" id="GO:0016705">
    <property type="term" value="F:oxidoreductase activity, acting on paired donors, with incorporation or reduction of molecular oxygen"/>
    <property type="evidence" value="ECO:0007669"/>
    <property type="project" value="InterPro"/>
</dbReference>
<evidence type="ECO:0000313" key="4">
    <source>
        <dbReference type="Proteomes" id="UP000199601"/>
    </source>
</evidence>